<dbReference type="STRING" id="1224947.SAMN05216480_10425"/>
<organism evidence="1 2">
    <name type="scientific">Pustulibacterium marinum</name>
    <dbReference type="NCBI Taxonomy" id="1224947"/>
    <lineage>
        <taxon>Bacteria</taxon>
        <taxon>Pseudomonadati</taxon>
        <taxon>Bacteroidota</taxon>
        <taxon>Flavobacteriia</taxon>
        <taxon>Flavobacteriales</taxon>
        <taxon>Flavobacteriaceae</taxon>
        <taxon>Pustulibacterium</taxon>
    </lineage>
</organism>
<evidence type="ECO:0000313" key="2">
    <source>
        <dbReference type="Proteomes" id="UP000199138"/>
    </source>
</evidence>
<proteinExistence type="predicted"/>
<dbReference type="RefSeq" id="WP_143106360.1">
    <property type="nucleotide sequence ID" value="NZ_FPBK01000004.1"/>
</dbReference>
<dbReference type="AlphaFoldDB" id="A0A1I7GAI0"/>
<dbReference type="Proteomes" id="UP000199138">
    <property type="component" value="Unassembled WGS sequence"/>
</dbReference>
<sequence>MRLYIIQIHTLLDNQKLYTLAEIEPLIRVNAIIDGRSGGFVIGDLSLDTIQLMREHQQEGFYEIVTTVHPGSYILNPFATAQKRYNLLQLNAEFPELEKVLFNDEIPDNIKTLDARPARKEHQGQHKIIFIDQLSQQIINPYATQKQLQALDTLNRNYSK</sequence>
<reference evidence="1 2" key="1">
    <citation type="submission" date="2016-10" db="EMBL/GenBank/DDBJ databases">
        <authorList>
            <person name="de Groot N.N."/>
        </authorList>
    </citation>
    <scope>NUCLEOTIDE SEQUENCE [LARGE SCALE GENOMIC DNA]</scope>
    <source>
        <strain evidence="1 2">CGMCC 1.12333</strain>
    </source>
</reference>
<protein>
    <submittedName>
        <fullName evidence="1">Uncharacterized protein</fullName>
    </submittedName>
</protein>
<gene>
    <name evidence="1" type="ORF">SAMN05216480_10425</name>
</gene>
<evidence type="ECO:0000313" key="1">
    <source>
        <dbReference type="EMBL" id="SFU45371.1"/>
    </source>
</evidence>
<accession>A0A1I7GAI0</accession>
<dbReference type="EMBL" id="FPBK01000004">
    <property type="protein sequence ID" value="SFU45371.1"/>
    <property type="molecule type" value="Genomic_DNA"/>
</dbReference>
<keyword evidence="2" id="KW-1185">Reference proteome</keyword>
<name>A0A1I7GAI0_9FLAO</name>